<gene>
    <name evidence="7" type="ORF">ABR189_01850</name>
</gene>
<keyword evidence="8" id="KW-1185">Reference proteome</keyword>
<dbReference type="PANTHER" id="PTHR43133">
    <property type="entry name" value="RNA POLYMERASE ECF-TYPE SIGMA FACTO"/>
    <property type="match status" value="1"/>
</dbReference>
<protein>
    <submittedName>
        <fullName evidence="7">Sigma-70 family RNA polymerase sigma factor</fullName>
    </submittedName>
</protein>
<dbReference type="RefSeq" id="WP_354658736.1">
    <property type="nucleotide sequence ID" value="NZ_JBEXAC010000001.1"/>
</dbReference>
<name>A0ABV2SZ82_9BACT</name>
<keyword evidence="4" id="KW-0804">Transcription</keyword>
<keyword evidence="2" id="KW-0805">Transcription regulation</keyword>
<dbReference type="NCBIfam" id="TIGR02937">
    <property type="entry name" value="sigma70-ECF"/>
    <property type="match status" value="1"/>
</dbReference>
<evidence type="ECO:0000259" key="6">
    <source>
        <dbReference type="Pfam" id="PF08281"/>
    </source>
</evidence>
<dbReference type="Pfam" id="PF04542">
    <property type="entry name" value="Sigma70_r2"/>
    <property type="match status" value="1"/>
</dbReference>
<comment type="caution">
    <text evidence="7">The sequence shown here is derived from an EMBL/GenBank/DDBJ whole genome shotgun (WGS) entry which is preliminary data.</text>
</comment>
<dbReference type="SUPFAM" id="SSF88659">
    <property type="entry name" value="Sigma3 and sigma4 domains of RNA polymerase sigma factors"/>
    <property type="match status" value="1"/>
</dbReference>
<dbReference type="InterPro" id="IPR039425">
    <property type="entry name" value="RNA_pol_sigma-70-like"/>
</dbReference>
<dbReference type="InterPro" id="IPR013324">
    <property type="entry name" value="RNA_pol_sigma_r3/r4-like"/>
</dbReference>
<dbReference type="PANTHER" id="PTHR43133:SF46">
    <property type="entry name" value="RNA POLYMERASE SIGMA-70 FACTOR ECF SUBFAMILY"/>
    <property type="match status" value="1"/>
</dbReference>
<evidence type="ECO:0000256" key="1">
    <source>
        <dbReference type="ARBA" id="ARBA00010641"/>
    </source>
</evidence>
<evidence type="ECO:0000256" key="4">
    <source>
        <dbReference type="ARBA" id="ARBA00023163"/>
    </source>
</evidence>
<dbReference type="Gene3D" id="1.10.1740.10">
    <property type="match status" value="1"/>
</dbReference>
<keyword evidence="3" id="KW-0731">Sigma factor</keyword>
<dbReference type="InterPro" id="IPR013325">
    <property type="entry name" value="RNA_pol_sigma_r2"/>
</dbReference>
<dbReference type="SUPFAM" id="SSF88946">
    <property type="entry name" value="Sigma2 domain of RNA polymerase sigma factors"/>
    <property type="match status" value="1"/>
</dbReference>
<sequence length="180" mass="20426">MESAAFSHIFRENFPLIFSFTRRIVDDAGVAEEIAGDVFMKLWERFHNFDNIGAMKAFLYVVARNTSLNYLEEVKRRKKNENELSQLTATATEEAALHHIIRLEALQEVYGAIEALPDQIKKVIKFTLEGLKAQEIADKLGTSVNTVRNQKAKGLLLLKKGLSGKAFEMLVFILQYGTFL</sequence>
<dbReference type="Gene3D" id="1.10.10.10">
    <property type="entry name" value="Winged helix-like DNA-binding domain superfamily/Winged helix DNA-binding domain"/>
    <property type="match status" value="1"/>
</dbReference>
<accession>A0ABV2SZ82</accession>
<evidence type="ECO:0000313" key="8">
    <source>
        <dbReference type="Proteomes" id="UP001549749"/>
    </source>
</evidence>
<feature type="domain" description="RNA polymerase sigma-70 region 2" evidence="5">
    <location>
        <begin position="10"/>
        <end position="76"/>
    </location>
</feature>
<dbReference type="InterPro" id="IPR007627">
    <property type="entry name" value="RNA_pol_sigma70_r2"/>
</dbReference>
<dbReference type="InterPro" id="IPR014284">
    <property type="entry name" value="RNA_pol_sigma-70_dom"/>
</dbReference>
<dbReference type="Proteomes" id="UP001549749">
    <property type="component" value="Unassembled WGS sequence"/>
</dbReference>
<dbReference type="Pfam" id="PF08281">
    <property type="entry name" value="Sigma70_r4_2"/>
    <property type="match status" value="1"/>
</dbReference>
<comment type="similarity">
    <text evidence="1">Belongs to the sigma-70 factor family. ECF subfamily.</text>
</comment>
<dbReference type="InterPro" id="IPR013249">
    <property type="entry name" value="RNA_pol_sigma70_r4_t2"/>
</dbReference>
<evidence type="ECO:0000256" key="2">
    <source>
        <dbReference type="ARBA" id="ARBA00023015"/>
    </source>
</evidence>
<dbReference type="EMBL" id="JBEXAC010000001">
    <property type="protein sequence ID" value="MET6996088.1"/>
    <property type="molecule type" value="Genomic_DNA"/>
</dbReference>
<feature type="domain" description="RNA polymerase sigma factor 70 region 4 type 2" evidence="6">
    <location>
        <begin position="107"/>
        <end position="156"/>
    </location>
</feature>
<organism evidence="7 8">
    <name type="scientific">Chitinophaga defluvii</name>
    <dbReference type="NCBI Taxonomy" id="3163343"/>
    <lineage>
        <taxon>Bacteria</taxon>
        <taxon>Pseudomonadati</taxon>
        <taxon>Bacteroidota</taxon>
        <taxon>Chitinophagia</taxon>
        <taxon>Chitinophagales</taxon>
        <taxon>Chitinophagaceae</taxon>
        <taxon>Chitinophaga</taxon>
    </lineage>
</organism>
<evidence type="ECO:0000259" key="5">
    <source>
        <dbReference type="Pfam" id="PF04542"/>
    </source>
</evidence>
<evidence type="ECO:0000256" key="3">
    <source>
        <dbReference type="ARBA" id="ARBA00023082"/>
    </source>
</evidence>
<proteinExistence type="inferred from homology"/>
<reference evidence="7 8" key="1">
    <citation type="submission" date="2024-06" db="EMBL/GenBank/DDBJ databases">
        <title>Chitinophaga defluvii sp. nov., isolated from municipal sewage.</title>
        <authorList>
            <person name="Zhang L."/>
        </authorList>
    </citation>
    <scope>NUCLEOTIDE SEQUENCE [LARGE SCALE GENOMIC DNA]</scope>
    <source>
        <strain evidence="7 8">H8</strain>
    </source>
</reference>
<evidence type="ECO:0000313" key="7">
    <source>
        <dbReference type="EMBL" id="MET6996088.1"/>
    </source>
</evidence>
<dbReference type="InterPro" id="IPR036388">
    <property type="entry name" value="WH-like_DNA-bd_sf"/>
</dbReference>